<dbReference type="NCBIfam" id="TIGR00834">
    <property type="entry name" value="ae"/>
    <property type="match status" value="1"/>
</dbReference>
<dbReference type="PRINTS" id="PR01232">
    <property type="entry name" value="NAHCO3TRSPRT"/>
</dbReference>
<dbReference type="InterPro" id="IPR016152">
    <property type="entry name" value="PTrfase/Anion_transptr"/>
</dbReference>
<comment type="caution">
    <text evidence="13">The sequence shown here is derived from an EMBL/GenBank/DDBJ whole genome shotgun (WGS) entry which is preliminary data.</text>
</comment>
<dbReference type="InterPro" id="IPR003024">
    <property type="entry name" value="Na/HCO3_transpt"/>
</dbReference>
<keyword evidence="3 9" id="KW-0813">Transport</keyword>
<evidence type="ECO:0000256" key="1">
    <source>
        <dbReference type="ARBA" id="ARBA00004554"/>
    </source>
</evidence>
<dbReference type="GO" id="GO:0051453">
    <property type="term" value="P:regulation of intracellular pH"/>
    <property type="evidence" value="ECO:0007669"/>
    <property type="project" value="TreeGrafter"/>
</dbReference>
<dbReference type="Pfam" id="PF00955">
    <property type="entry name" value="HCO3_cotransp"/>
    <property type="match status" value="1"/>
</dbReference>
<feature type="transmembrane region" description="Helical" evidence="9">
    <location>
        <begin position="919"/>
        <end position="938"/>
    </location>
</feature>
<keyword evidence="14" id="KW-1185">Reference proteome</keyword>
<dbReference type="Pfam" id="PF07565">
    <property type="entry name" value="Band_3_cyto"/>
    <property type="match status" value="1"/>
</dbReference>
<comment type="subcellular location">
    <subcellularLocation>
        <location evidence="1">Basolateral cell membrane</location>
        <topology evidence="1">Multi-pass membrane protein</topology>
    </subcellularLocation>
    <subcellularLocation>
        <location evidence="9">Membrane</location>
        <topology evidence="9">Multi-pass membrane protein</topology>
    </subcellularLocation>
</comment>
<dbReference type="GO" id="GO:0016323">
    <property type="term" value="C:basolateral plasma membrane"/>
    <property type="evidence" value="ECO:0007669"/>
    <property type="project" value="UniProtKB-SubCell"/>
</dbReference>
<feature type="transmembrane region" description="Helical" evidence="9">
    <location>
        <begin position="793"/>
        <end position="812"/>
    </location>
</feature>
<evidence type="ECO:0000259" key="11">
    <source>
        <dbReference type="Pfam" id="PF00955"/>
    </source>
</evidence>
<proteinExistence type="inferred from homology"/>
<dbReference type="AlphaFoldDB" id="A0AAD9MU71"/>
<feature type="compositionally biased region" description="Polar residues" evidence="10">
    <location>
        <begin position="1060"/>
        <end position="1071"/>
    </location>
</feature>
<evidence type="ECO:0000256" key="6">
    <source>
        <dbReference type="ARBA" id="ARBA00022989"/>
    </source>
</evidence>
<feature type="domain" description="Band 3 cytoplasmic" evidence="12">
    <location>
        <begin position="83"/>
        <end position="379"/>
    </location>
</feature>
<feature type="transmembrane region" description="Helical" evidence="9">
    <location>
        <begin position="893"/>
        <end position="912"/>
    </location>
</feature>
<protein>
    <recommendedName>
        <fullName evidence="9">Anion exchange protein</fullName>
    </recommendedName>
</protein>
<dbReference type="InterPro" id="IPR003020">
    <property type="entry name" value="HCO3_transpt_euk"/>
</dbReference>
<feature type="compositionally biased region" description="Polar residues" evidence="10">
    <location>
        <begin position="1"/>
        <end position="10"/>
    </location>
</feature>
<name>A0AAD9MU71_9ANNE</name>
<dbReference type="Gene3D" id="1.10.287.570">
    <property type="entry name" value="Helical hairpin bin"/>
    <property type="match status" value="1"/>
</dbReference>
<dbReference type="EMBL" id="JAODUP010000872">
    <property type="protein sequence ID" value="KAK2143169.1"/>
    <property type="molecule type" value="Genomic_DNA"/>
</dbReference>
<feature type="transmembrane region" description="Helical" evidence="9">
    <location>
        <begin position="540"/>
        <end position="565"/>
    </location>
</feature>
<feature type="region of interest" description="Disordered" evidence="10">
    <location>
        <begin position="196"/>
        <end position="234"/>
    </location>
</feature>
<evidence type="ECO:0000256" key="2">
    <source>
        <dbReference type="ARBA" id="ARBA00010993"/>
    </source>
</evidence>
<dbReference type="Gene3D" id="3.40.930.10">
    <property type="entry name" value="Mannitol-specific EII, Chain A"/>
    <property type="match status" value="1"/>
</dbReference>
<dbReference type="PANTHER" id="PTHR11453">
    <property type="entry name" value="ANION EXCHANGE PROTEIN"/>
    <property type="match status" value="1"/>
</dbReference>
<feature type="compositionally biased region" description="Basic and acidic residues" evidence="10">
    <location>
        <begin position="1032"/>
        <end position="1053"/>
    </location>
</feature>
<keyword evidence="8 9" id="KW-0472">Membrane</keyword>
<dbReference type="GO" id="GO:0008510">
    <property type="term" value="F:sodium:bicarbonate symporter activity"/>
    <property type="evidence" value="ECO:0007669"/>
    <property type="project" value="TreeGrafter"/>
</dbReference>
<organism evidence="13 14">
    <name type="scientific">Paralvinella palmiformis</name>
    <dbReference type="NCBI Taxonomy" id="53620"/>
    <lineage>
        <taxon>Eukaryota</taxon>
        <taxon>Metazoa</taxon>
        <taxon>Spiralia</taxon>
        <taxon>Lophotrochozoa</taxon>
        <taxon>Annelida</taxon>
        <taxon>Polychaeta</taxon>
        <taxon>Sedentaria</taxon>
        <taxon>Canalipalpata</taxon>
        <taxon>Terebellida</taxon>
        <taxon>Terebelliformia</taxon>
        <taxon>Alvinellidae</taxon>
        <taxon>Paralvinella</taxon>
    </lineage>
</organism>
<dbReference type="GO" id="GO:0005452">
    <property type="term" value="F:solute:inorganic anion antiporter activity"/>
    <property type="evidence" value="ECO:0007669"/>
    <property type="project" value="InterPro"/>
</dbReference>
<comment type="similarity">
    <text evidence="2 9">Belongs to the anion exchanger (TC 2.A.31) family.</text>
</comment>
<evidence type="ECO:0000256" key="9">
    <source>
        <dbReference type="RuleBase" id="RU362035"/>
    </source>
</evidence>
<feature type="transmembrane region" description="Helical" evidence="9">
    <location>
        <begin position="455"/>
        <end position="478"/>
    </location>
</feature>
<evidence type="ECO:0000313" key="13">
    <source>
        <dbReference type="EMBL" id="KAK2143169.1"/>
    </source>
</evidence>
<feature type="transmembrane region" description="Helical" evidence="9">
    <location>
        <begin position="706"/>
        <end position="727"/>
    </location>
</feature>
<dbReference type="InterPro" id="IPR013769">
    <property type="entry name" value="Band3_cytoplasmic_dom"/>
</dbReference>
<evidence type="ECO:0000259" key="12">
    <source>
        <dbReference type="Pfam" id="PF07565"/>
    </source>
</evidence>
<feature type="transmembrane region" description="Helical" evidence="9">
    <location>
        <begin position="490"/>
        <end position="520"/>
    </location>
</feature>
<keyword evidence="4" id="KW-1003">Cell membrane</keyword>
<feature type="compositionally biased region" description="Acidic residues" evidence="10">
    <location>
        <begin position="11"/>
        <end position="22"/>
    </location>
</feature>
<feature type="transmembrane region" description="Helical" evidence="9">
    <location>
        <begin position="833"/>
        <end position="857"/>
    </location>
</feature>
<keyword evidence="5 9" id="KW-0812">Transmembrane</keyword>
<feature type="region of interest" description="Disordered" evidence="10">
    <location>
        <begin position="1"/>
        <end position="73"/>
    </location>
</feature>
<keyword evidence="7 9" id="KW-0406">Ion transport</keyword>
<evidence type="ECO:0000256" key="5">
    <source>
        <dbReference type="ARBA" id="ARBA00022692"/>
    </source>
</evidence>
<evidence type="ECO:0000313" key="14">
    <source>
        <dbReference type="Proteomes" id="UP001208570"/>
    </source>
</evidence>
<dbReference type="PANTHER" id="PTHR11453:SF36">
    <property type="entry name" value="ANION EXCHANGE PROTEIN"/>
    <property type="match status" value="1"/>
</dbReference>
<evidence type="ECO:0000256" key="7">
    <source>
        <dbReference type="ARBA" id="ARBA00023065"/>
    </source>
</evidence>
<reference evidence="13" key="1">
    <citation type="journal article" date="2023" name="Mol. Biol. Evol.">
        <title>Third-Generation Sequencing Reveals the Adaptive Role of the Epigenome in Three Deep-Sea Polychaetes.</title>
        <authorList>
            <person name="Perez M."/>
            <person name="Aroh O."/>
            <person name="Sun Y."/>
            <person name="Lan Y."/>
            <person name="Juniper S.K."/>
            <person name="Young C.R."/>
            <person name="Angers B."/>
            <person name="Qian P.Y."/>
        </authorList>
    </citation>
    <scope>NUCLEOTIDE SEQUENCE</scope>
    <source>
        <strain evidence="13">P08H-3</strain>
    </source>
</reference>
<evidence type="ECO:0000256" key="10">
    <source>
        <dbReference type="SAM" id="MobiDB-lite"/>
    </source>
</evidence>
<feature type="domain" description="Bicarbonate transporter-like transmembrane" evidence="11">
    <location>
        <begin position="426"/>
        <end position="1022"/>
    </location>
</feature>
<gene>
    <name evidence="13" type="ORF">LSH36_872g03001</name>
</gene>
<feature type="transmembrane region" description="Helical" evidence="9">
    <location>
        <begin position="965"/>
        <end position="982"/>
    </location>
</feature>
<evidence type="ECO:0000256" key="8">
    <source>
        <dbReference type="ARBA" id="ARBA00023136"/>
    </source>
</evidence>
<dbReference type="GO" id="GO:0008509">
    <property type="term" value="F:monoatomic anion transmembrane transporter activity"/>
    <property type="evidence" value="ECO:0007669"/>
    <property type="project" value="InterPro"/>
</dbReference>
<accession>A0AAD9MU71</accession>
<dbReference type="SUPFAM" id="SSF55804">
    <property type="entry name" value="Phoshotransferase/anion transport protein"/>
    <property type="match status" value="1"/>
</dbReference>
<feature type="region of interest" description="Disordered" evidence="10">
    <location>
        <begin position="1032"/>
        <end position="1082"/>
    </location>
</feature>
<sequence>MAESSGSQNDITEDTTGQDEGDPLISNNVVVTPGGHKIVTPTSPAEKVRTLLTPTKSDRGESSSSSDDDEDDDAALTNILDEHYLFCQLNRLCHFPDGETGWKEVSRWLKYEEKLEMGERWSKPHVATSSMHSLLELRRYLEDNSATVDLDAVTKHGCIREVAEVLTQGIKKNNPDLTEEQLDHITDVLVGPYKHANRAVDSKKKKERVKSQKSISEDNEPESPKKKRKITRKGSVNEIPKEYHVYAEGVRPSDLKPYKPNKKLLKKIPRGAEVVNILVGQLAILEKPIVALIRLSQNTVLSGIAEVDLPSRFVFVTLGPIEGKNIREYEELGRAAGTLFSDKVFSEVAYRATSRRDILDGIDEYIDDVTVLPPSVWDPEIRLQPPTSAMNESKLRERLTTNKRYGHELELETHECGDPSLKRTGRIFGGLINDMKRRYPLYKSDIVDGFHIQSVATIVFLFFACITPIVTFGGLMGTATDGQMGTMESILSGAICGILFAVFSGQPLTIVGATGPLLIFESILYQFCKEQEVDFLAFRFWVGAWSTLILIIIVMFDLSFLVGYITRFTEESFSVLISLIFIMEAFKKAIGVWGKYPVHTGVIREDITYACYCVHPGNDTSQPPIVAPPEGLITDNGTGSNYTIIPKTPFNPYNWTELVLGGCITHDGKVEVNHDCITAHECLNQDWSLVGTACDDPKVVESVPDVFLLSLFLFLCTFVLAMFFRGWRNARYFPSMVRFRVADFAVLLSILANTGLDYGFGLNTPKLLVPEKFATTVPGRGWFANPANLGSSWYLALLAVLPAMLGTILIFLDQQITAVIINRKDHKLKKPPGYHLDLFILSISILICSTLGLPWFVAATVRSITHLKSLSKQSEVSVPGELATFEGIREQRLTGFCIHILIAVSVFCTPILKFIPMPVLYGVFLYMGITSLGGVQFIERIKIMLMPAKYQPDYIYLRHVPTKRVHVFTGLQILCMVGMWIVKSIKKIAITFPLLVLALCFVRKAMDFWFFTQQDLYWLDHILPEEERRKKEDEALKHGHDPEELNLIEKEKPWPPPGSKRSQIEPTQSVMRISVAHQSHPE</sequence>
<evidence type="ECO:0000256" key="3">
    <source>
        <dbReference type="ARBA" id="ARBA00022448"/>
    </source>
</evidence>
<keyword evidence="6 9" id="KW-1133">Transmembrane helix</keyword>
<evidence type="ECO:0000256" key="4">
    <source>
        <dbReference type="ARBA" id="ARBA00022475"/>
    </source>
</evidence>
<feature type="transmembrane region" description="Helical" evidence="9">
    <location>
        <begin position="572"/>
        <end position="590"/>
    </location>
</feature>
<dbReference type="FunFam" id="1.10.287.570:FF:000001">
    <property type="entry name" value="Anion exchange protein"/>
    <property type="match status" value="1"/>
</dbReference>
<dbReference type="Proteomes" id="UP001208570">
    <property type="component" value="Unassembled WGS sequence"/>
</dbReference>
<dbReference type="InterPro" id="IPR011531">
    <property type="entry name" value="HCO3_transpt-like_TM_dom"/>
</dbReference>
<dbReference type="PRINTS" id="PR01231">
    <property type="entry name" value="HCO3TRNSPORT"/>
</dbReference>